<dbReference type="OrthoDB" id="9788689at2"/>
<name>A0A1M5EPP4_9BACT</name>
<evidence type="ECO:0000256" key="2">
    <source>
        <dbReference type="ARBA" id="ARBA00022801"/>
    </source>
</evidence>
<evidence type="ECO:0000256" key="4">
    <source>
        <dbReference type="PROSITE-ProRule" id="PRU00742"/>
    </source>
</evidence>
<keyword evidence="1" id="KW-0479">Metal-binding</keyword>
<evidence type="ECO:0000256" key="3">
    <source>
        <dbReference type="ARBA" id="ARBA00023211"/>
    </source>
</evidence>
<dbReference type="InterPro" id="IPR023696">
    <property type="entry name" value="Ureohydrolase_dom_sf"/>
</dbReference>
<keyword evidence="6" id="KW-1185">Reference proteome</keyword>
<dbReference type="AlphaFoldDB" id="A0A1M5EPP4"/>
<dbReference type="PROSITE" id="PS51409">
    <property type="entry name" value="ARGINASE_2"/>
    <property type="match status" value="1"/>
</dbReference>
<evidence type="ECO:0000313" key="6">
    <source>
        <dbReference type="Proteomes" id="UP000184480"/>
    </source>
</evidence>
<reference evidence="6" key="1">
    <citation type="submission" date="2016-11" db="EMBL/GenBank/DDBJ databases">
        <authorList>
            <person name="Varghese N."/>
            <person name="Submissions S."/>
        </authorList>
    </citation>
    <scope>NUCLEOTIDE SEQUENCE [LARGE SCALE GENOMIC DNA]</scope>
    <source>
        <strain evidence="6">DSM 27370</strain>
    </source>
</reference>
<dbReference type="RefSeq" id="WP_062183671.1">
    <property type="nucleotide sequence ID" value="NZ_BBXL01000022.1"/>
</dbReference>
<dbReference type="PANTHER" id="PTHR43782:SF3">
    <property type="entry name" value="ARGINASE"/>
    <property type="match status" value="1"/>
</dbReference>
<organism evidence="5 6">
    <name type="scientific">Dysgonomonas macrotermitis</name>
    <dbReference type="NCBI Taxonomy" id="1346286"/>
    <lineage>
        <taxon>Bacteria</taxon>
        <taxon>Pseudomonadati</taxon>
        <taxon>Bacteroidota</taxon>
        <taxon>Bacteroidia</taxon>
        <taxon>Bacteroidales</taxon>
        <taxon>Dysgonomonadaceae</taxon>
        <taxon>Dysgonomonas</taxon>
    </lineage>
</organism>
<dbReference type="GO" id="GO:0004053">
    <property type="term" value="F:arginase activity"/>
    <property type="evidence" value="ECO:0007669"/>
    <property type="project" value="TreeGrafter"/>
</dbReference>
<proteinExistence type="inferred from homology"/>
<accession>A0A1M5EPP4</accession>
<dbReference type="GO" id="GO:0005829">
    <property type="term" value="C:cytosol"/>
    <property type="evidence" value="ECO:0007669"/>
    <property type="project" value="TreeGrafter"/>
</dbReference>
<dbReference type="PRINTS" id="PR00116">
    <property type="entry name" value="ARGINASE"/>
</dbReference>
<dbReference type="PANTHER" id="PTHR43782">
    <property type="entry name" value="ARGINASE"/>
    <property type="match status" value="1"/>
</dbReference>
<dbReference type="Pfam" id="PF00491">
    <property type="entry name" value="Arginase"/>
    <property type="match status" value="1"/>
</dbReference>
<evidence type="ECO:0000313" key="5">
    <source>
        <dbReference type="EMBL" id="SHF81195.1"/>
    </source>
</evidence>
<dbReference type="SUPFAM" id="SSF52768">
    <property type="entry name" value="Arginase/deacetylase"/>
    <property type="match status" value="1"/>
</dbReference>
<dbReference type="STRING" id="1346286.SAMN05444362_110102"/>
<dbReference type="InterPro" id="IPR006035">
    <property type="entry name" value="Ureohydrolase"/>
</dbReference>
<protein>
    <submittedName>
        <fullName evidence="5">Arginase</fullName>
    </submittedName>
</protein>
<dbReference type="Proteomes" id="UP000184480">
    <property type="component" value="Unassembled WGS sequence"/>
</dbReference>
<dbReference type="GO" id="GO:0030145">
    <property type="term" value="F:manganese ion binding"/>
    <property type="evidence" value="ECO:0007669"/>
    <property type="project" value="TreeGrafter"/>
</dbReference>
<keyword evidence="3" id="KW-0464">Manganese</keyword>
<dbReference type="CDD" id="cd09999">
    <property type="entry name" value="Arginase-like_1"/>
    <property type="match status" value="1"/>
</dbReference>
<sequence>MKNKTSTLRLIYPQWQGGIVAHWMSDLPADDASQGYYLGARLLNFLAPASTQKIEEVPVSLDINDRAVENGISAYRVIVEQTEAALEIISRNNPDKIITLGGDCAVSVAPFSFLVAKYRDDVAIIWIDAHPDVTLPYDDYKGYHAMALTACLGIGDEKIIEMLPGKVDPSKALIVGIRSWDEGMKERQHELGIQGLSPTEVAGDSSAVIKWLKGTGVSKVVIHFDMDVLDPAEIIAAVGTDPDGMKIDAVIRLINDISSEYEVVGLTVAEPMPRVAIKLKNILNRLPLLKD</sequence>
<gene>
    <name evidence="5" type="ORF">SAMN05444362_110102</name>
</gene>
<comment type="similarity">
    <text evidence="4">Belongs to the arginase family.</text>
</comment>
<evidence type="ECO:0000256" key="1">
    <source>
        <dbReference type="ARBA" id="ARBA00022723"/>
    </source>
</evidence>
<dbReference type="Gene3D" id="3.40.800.10">
    <property type="entry name" value="Ureohydrolase domain"/>
    <property type="match status" value="1"/>
</dbReference>
<keyword evidence="2" id="KW-0378">Hydrolase</keyword>
<dbReference type="EMBL" id="FQUC01000010">
    <property type="protein sequence ID" value="SHF81195.1"/>
    <property type="molecule type" value="Genomic_DNA"/>
</dbReference>